<comment type="caution">
    <text evidence="2">The sequence shown here is derived from an EMBL/GenBank/DDBJ whole genome shotgun (WGS) entry which is preliminary data.</text>
</comment>
<dbReference type="SUPFAM" id="SSF53927">
    <property type="entry name" value="Cytidine deaminase-like"/>
    <property type="match status" value="1"/>
</dbReference>
<dbReference type="EMBL" id="BAABFL010000467">
    <property type="protein sequence ID" value="GAA4651998.1"/>
    <property type="molecule type" value="Genomic_DNA"/>
</dbReference>
<proteinExistence type="predicted"/>
<dbReference type="Proteomes" id="UP001500604">
    <property type="component" value="Unassembled WGS sequence"/>
</dbReference>
<evidence type="ECO:0000313" key="3">
    <source>
        <dbReference type="Proteomes" id="UP001500604"/>
    </source>
</evidence>
<dbReference type="RefSeq" id="WP_345198485.1">
    <property type="nucleotide sequence ID" value="NZ_BAABFL010000467.1"/>
</dbReference>
<dbReference type="PROSITE" id="PS51747">
    <property type="entry name" value="CYT_DCMP_DEAMINASES_2"/>
    <property type="match status" value="1"/>
</dbReference>
<feature type="domain" description="CMP/dCMP-type deaminase" evidence="1">
    <location>
        <begin position="1"/>
        <end position="116"/>
    </location>
</feature>
<sequence length="182" mass="19814">MDNHEFIIRELLEMGVDVTPGYPFAACFVDAADRVVVTACSACHISPLYTAEALAVHMLCTRYSARDGQALTLFSTALPEPVGLGAIHWANVMGYNINQVIYGASRETISHIWGGDKEVACSELIGQLKSSGIEITGPVIEDECRNVFEMGKGLIDGGECPVLSLELEDFWMAGDWLDLDIE</sequence>
<dbReference type="InterPro" id="IPR016193">
    <property type="entry name" value="Cytidine_deaminase-like"/>
</dbReference>
<evidence type="ECO:0000313" key="2">
    <source>
        <dbReference type="EMBL" id="GAA4651998.1"/>
    </source>
</evidence>
<organism evidence="2 3">
    <name type="scientific">Kistimonas scapharcae</name>
    <dbReference type="NCBI Taxonomy" id="1036133"/>
    <lineage>
        <taxon>Bacteria</taxon>
        <taxon>Pseudomonadati</taxon>
        <taxon>Pseudomonadota</taxon>
        <taxon>Gammaproteobacteria</taxon>
        <taxon>Oceanospirillales</taxon>
        <taxon>Endozoicomonadaceae</taxon>
        <taxon>Kistimonas</taxon>
    </lineage>
</organism>
<gene>
    <name evidence="2" type="ORF">GCM10023116_42820</name>
</gene>
<reference evidence="3" key="1">
    <citation type="journal article" date="2019" name="Int. J. Syst. Evol. Microbiol.">
        <title>The Global Catalogue of Microorganisms (GCM) 10K type strain sequencing project: providing services to taxonomists for standard genome sequencing and annotation.</title>
        <authorList>
            <consortium name="The Broad Institute Genomics Platform"/>
            <consortium name="The Broad Institute Genome Sequencing Center for Infectious Disease"/>
            <person name="Wu L."/>
            <person name="Ma J."/>
        </authorList>
    </citation>
    <scope>NUCLEOTIDE SEQUENCE [LARGE SCALE GENOMIC DNA]</scope>
    <source>
        <strain evidence="3">JCM 17805</strain>
    </source>
</reference>
<name>A0ABP8V8Z5_9GAMM</name>
<protein>
    <recommendedName>
        <fullName evidence="1">CMP/dCMP-type deaminase domain-containing protein</fullName>
    </recommendedName>
</protein>
<keyword evidence="3" id="KW-1185">Reference proteome</keyword>
<dbReference type="InterPro" id="IPR002125">
    <property type="entry name" value="CMP_dCMP_dom"/>
</dbReference>
<accession>A0ABP8V8Z5</accession>
<dbReference type="Gene3D" id="3.40.140.10">
    <property type="entry name" value="Cytidine Deaminase, domain 2"/>
    <property type="match status" value="1"/>
</dbReference>
<evidence type="ECO:0000259" key="1">
    <source>
        <dbReference type="PROSITE" id="PS51747"/>
    </source>
</evidence>